<accession>A0A212L7T7</accession>
<sequence>MTSASTHPAQTDATADGSRTGAGSAAAVGSGAVGSGAAASGAAEAGPGTPQGPGKSHKNRGAAARIWSVLWRGLAFVLLLLLFFLTGVLLALRNENVQAWIKDEVNAVLAASAEKSGLHIRLTHLSGALPFTAQMGVELADAHGLWLEAPQNTFIWDWTALPGRVHIAELTSKTPRLLRLPDLPASLPEPPSPPLTEASLREALGETVRAISSLPGWLPDVLLDRVAVVDAQLPASLLGALPPAHTKADAKADAATGSGADAKPDAKPDVPANAPTAGTPDVAKGEASPTAALPTANLADDNLPAANLLADSYFLATVEASLRAGSAGGNLTALLTAHGANSAPLPLPGVPSSGLEASLEVNFAPRQSGTVTPSALALTVDSTLEATVLPVGNAGAAHADPSTGTADAQAGQATPSATPAATATAASGTTTAATSGAATTTAAAAPAAVAAQGMDKTSATKAASGPLATLLGGGARISLALGAEVEAPAKPGAPGSPEAMATVARVGLNKFSIQAGPLSTAGHAFWQSAPAAPAKAAVPQAASPLATPAQGATPSTAPAQPPTPQAPSSQAASPHTAPAQTATPQAASPQAIPAQATPSQASLSQKTSPQKSSWLSGPLDVDLQVSIAPSRNASTTATQAAAPAARQAGTQAAAQAPAQATVQTTGQTTGHTTSQTAATEESADPLDMLAAPATLRLTAAGPLAAPDLTLHVECAELRMGAHKLEQAVVHLGAAPLNWQEALMVVQDHEQDPAAPNAVPTAPATASPKAPDAAPHNDAVPNKAAAQDADAAPPQAAPAQRPRLTLQLDVSGRWDGQPLSLESQIFAGRSEEDMLQAGLRNLRLNALGITAAGQVTASLPPGSMPACDGKLDVRVADWAALSTLVPGARLDGEAALSLELRADRVAVTTTGSNTASPNDQNGHGAAAQAAQASQAAQTGKTAQNAQAAQTAQASQAGNENPPAASGGSAAPASATAAPAQRYSQKAELRFNVPRLSYSAGADAPLVLRNLAGELTLKDAFGPGSLTARIDLGTVHQGDLSLGVKARANGALSGPLDASIETSGTVAAHVNARWQPGLVQVQRLEAHISGRDLGFRATPGASLRYGDDGLDLKGLDIRLVPGGRLRAQASLAQDKMDVRLDLEGLALTPWKKFVPALPEGTVEAQARLTGSPSQPGGSFRLGVRQLRIPGSPLKPLNVGLTGRIEASGGSSGSLVARLDMDKESVEALGGSEARLEVRLPLLFGKDGLPQPNMQGPLRGQVRWKGAAGPLWSLLPIADQRFAGNVAVNADLGGTLAAPSAKGAVLVDKGKYENLVQGVLLTNITMRLNLEEGRGGSSGKKQGGLPGVARLELDASGGLGGKLRVAGFANLDGSRLDIKTTIDHLRPLSRRDIRIELSGEAGVTGSAAAPQVTGKIVVNQGLILLNKLAVGGSVTTLPITEAPNPSQVAQQTSGSEKPVAPGKPVAQGNLNLNIVIPGRFFVEGHGLTSEWKADLLVSGTPEDPQITGQITAIKGTFDFLTKIFKLSRGNITFAGGSLSNPLLDISLSNETPNLTSFVNISGTVRKMKLTLSSEPEMPRDEILAQILFGKSTNELGRLENLRLAGAVAQLAGFGSGGDGIFDLTRKALGVDVLRLNSTPNSASGGKSEDEGMGAGTSVEMGKYITDIIYLGIQQGMKQGSTAFVIQLEITPRTSLELRSEQQNTWGGIRWKYNY</sequence>
<evidence type="ECO:0000256" key="3">
    <source>
        <dbReference type="ARBA" id="ARBA00022989"/>
    </source>
</evidence>
<feature type="compositionally biased region" description="Low complexity" evidence="5">
    <location>
        <begin position="403"/>
        <end position="425"/>
    </location>
</feature>
<dbReference type="Pfam" id="PF04357">
    <property type="entry name" value="TamB"/>
    <property type="match status" value="1"/>
</dbReference>
<evidence type="ECO:0000256" key="4">
    <source>
        <dbReference type="ARBA" id="ARBA00023136"/>
    </source>
</evidence>
<feature type="compositionally biased region" description="Low complexity" evidence="5">
    <location>
        <begin position="12"/>
        <end position="22"/>
    </location>
</feature>
<feature type="compositionally biased region" description="Low complexity" evidence="5">
    <location>
        <begin position="924"/>
        <end position="978"/>
    </location>
</feature>
<feature type="domain" description="Translocation and assembly module TamB C-terminal" evidence="7">
    <location>
        <begin position="1354"/>
        <end position="1711"/>
    </location>
</feature>
<feature type="region of interest" description="Disordered" evidence="5">
    <location>
        <begin position="1436"/>
        <end position="1459"/>
    </location>
</feature>
<comment type="subcellular location">
    <subcellularLocation>
        <location evidence="1">Membrane</location>
        <topology evidence="1">Single-pass membrane protein</topology>
    </subcellularLocation>
</comment>
<evidence type="ECO:0000256" key="2">
    <source>
        <dbReference type="ARBA" id="ARBA00022692"/>
    </source>
</evidence>
<feature type="region of interest" description="Disordered" evidence="5">
    <location>
        <begin position="1"/>
        <end position="22"/>
    </location>
</feature>
<feature type="region of interest" description="Disordered" evidence="5">
    <location>
        <begin position="909"/>
        <end position="979"/>
    </location>
</feature>
<proteinExistence type="predicted"/>
<dbReference type="InterPro" id="IPR007452">
    <property type="entry name" value="TamB_C"/>
</dbReference>
<feature type="compositionally biased region" description="Low complexity" evidence="5">
    <location>
        <begin position="634"/>
        <end position="680"/>
    </location>
</feature>
<dbReference type="GO" id="GO:0097347">
    <property type="term" value="C:TAM protein secretion complex"/>
    <property type="evidence" value="ECO:0007669"/>
    <property type="project" value="TreeGrafter"/>
</dbReference>
<feature type="region of interest" description="Disordered" evidence="5">
    <location>
        <begin position="249"/>
        <end position="289"/>
    </location>
</feature>
<feature type="region of interest" description="Disordered" evidence="5">
    <location>
        <begin position="750"/>
        <end position="800"/>
    </location>
</feature>
<feature type="compositionally biased region" description="Low complexity" evidence="5">
    <location>
        <begin position="566"/>
        <end position="602"/>
    </location>
</feature>
<feature type="transmembrane region" description="Helical" evidence="6">
    <location>
        <begin position="69"/>
        <end position="92"/>
    </location>
</feature>
<keyword evidence="3 6" id="KW-1133">Transmembrane helix</keyword>
<feature type="compositionally biased region" description="Polar residues" evidence="5">
    <location>
        <begin position="1"/>
        <end position="11"/>
    </location>
</feature>
<organism evidence="8">
    <name type="scientific">uncultured Desulfovibrio sp</name>
    <dbReference type="NCBI Taxonomy" id="167968"/>
    <lineage>
        <taxon>Bacteria</taxon>
        <taxon>Pseudomonadati</taxon>
        <taxon>Thermodesulfobacteriota</taxon>
        <taxon>Desulfovibrionia</taxon>
        <taxon>Desulfovibrionales</taxon>
        <taxon>Desulfovibrionaceae</taxon>
        <taxon>Desulfovibrio</taxon>
        <taxon>environmental samples</taxon>
    </lineage>
</organism>
<gene>
    <name evidence="8" type="ORF">KL86DES1_21433</name>
</gene>
<feature type="compositionally biased region" description="Low complexity" evidence="5">
    <location>
        <begin position="537"/>
        <end position="558"/>
    </location>
</feature>
<dbReference type="GO" id="GO:0009306">
    <property type="term" value="P:protein secretion"/>
    <property type="evidence" value="ECO:0007669"/>
    <property type="project" value="InterPro"/>
</dbReference>
<dbReference type="PANTHER" id="PTHR36985">
    <property type="entry name" value="TRANSLOCATION AND ASSEMBLY MODULE SUBUNIT TAMB"/>
    <property type="match status" value="1"/>
</dbReference>
<evidence type="ECO:0000259" key="7">
    <source>
        <dbReference type="Pfam" id="PF04357"/>
    </source>
</evidence>
<feature type="region of interest" description="Disordered" evidence="5">
    <location>
        <begin position="395"/>
        <end position="425"/>
    </location>
</feature>
<evidence type="ECO:0000256" key="6">
    <source>
        <dbReference type="SAM" id="Phobius"/>
    </source>
</evidence>
<evidence type="ECO:0000313" key="8">
    <source>
        <dbReference type="EMBL" id="SCM73643.1"/>
    </source>
</evidence>
<dbReference type="RefSeq" id="WP_179980782.1">
    <property type="nucleotide sequence ID" value="NZ_LT608333.1"/>
</dbReference>
<reference evidence="8" key="1">
    <citation type="submission" date="2016-08" db="EMBL/GenBank/DDBJ databases">
        <authorList>
            <person name="Seilhamer J.J."/>
        </authorList>
    </citation>
    <scope>NUCLEOTIDE SEQUENCE</scope>
    <source>
        <strain evidence="8">86-1</strain>
    </source>
</reference>
<feature type="compositionally biased region" description="Polar residues" evidence="5">
    <location>
        <begin position="603"/>
        <end position="615"/>
    </location>
</feature>
<evidence type="ECO:0000256" key="1">
    <source>
        <dbReference type="ARBA" id="ARBA00004167"/>
    </source>
</evidence>
<keyword evidence="2 6" id="KW-0812">Transmembrane</keyword>
<feature type="compositionally biased region" description="Polar residues" evidence="5">
    <location>
        <begin position="1436"/>
        <end position="1452"/>
    </location>
</feature>
<feature type="region of interest" description="Disordered" evidence="5">
    <location>
        <begin position="634"/>
        <end position="684"/>
    </location>
</feature>
<protein>
    <recommendedName>
        <fullName evidence="7">Translocation and assembly module TamB C-terminal domain-containing protein</fullName>
    </recommendedName>
</protein>
<dbReference type="GO" id="GO:0005886">
    <property type="term" value="C:plasma membrane"/>
    <property type="evidence" value="ECO:0007669"/>
    <property type="project" value="InterPro"/>
</dbReference>
<feature type="region of interest" description="Disordered" evidence="5">
    <location>
        <begin position="39"/>
        <end position="58"/>
    </location>
</feature>
<feature type="compositionally biased region" description="Low complexity" evidence="5">
    <location>
        <begin position="752"/>
        <end position="773"/>
    </location>
</feature>
<name>A0A212L7T7_9BACT</name>
<evidence type="ECO:0000256" key="5">
    <source>
        <dbReference type="SAM" id="MobiDB-lite"/>
    </source>
</evidence>
<feature type="region of interest" description="Disordered" evidence="5">
    <location>
        <begin position="537"/>
        <end position="617"/>
    </location>
</feature>
<dbReference type="PANTHER" id="PTHR36985:SF1">
    <property type="entry name" value="TRANSLOCATION AND ASSEMBLY MODULE SUBUNIT TAMB"/>
    <property type="match status" value="1"/>
</dbReference>
<keyword evidence="4 6" id="KW-0472">Membrane</keyword>
<dbReference type="EMBL" id="FMJC01000002">
    <property type="protein sequence ID" value="SCM73643.1"/>
    <property type="molecule type" value="Genomic_DNA"/>
</dbReference>
<feature type="compositionally biased region" description="Polar residues" evidence="5">
    <location>
        <begin position="909"/>
        <end position="920"/>
    </location>
</feature>
<feature type="compositionally biased region" description="Low complexity" evidence="5">
    <location>
        <begin position="783"/>
        <end position="799"/>
    </location>
</feature>